<evidence type="ECO:0000313" key="1">
    <source>
        <dbReference type="EMBL" id="KEZ17147.1"/>
    </source>
</evidence>
<reference evidence="1 2" key="1">
    <citation type="submission" date="2014-03" db="EMBL/GenBank/DDBJ databases">
        <title>Genome sequence of Sphingobium yanoikuyae B1.</title>
        <authorList>
            <person name="Gan H.M."/>
            <person name="Gan H.Y."/>
            <person name="Savka M.A."/>
        </authorList>
    </citation>
    <scope>NUCLEOTIDE SEQUENCE [LARGE SCALE GENOMIC DNA]</scope>
    <source>
        <strain evidence="1 2">B1</strain>
    </source>
</reference>
<protein>
    <submittedName>
        <fullName evidence="1">Uncharacterized protein</fullName>
    </submittedName>
</protein>
<sequence>MSAFPSDPLARVVADWRDRRARFGQLLDCYRSGQMSEAQWQSHLADPGFKRWLNERAKAVGA</sequence>
<comment type="caution">
    <text evidence="1">The sequence shown here is derived from an EMBL/GenBank/DDBJ whole genome shotgun (WGS) entry which is preliminary data.</text>
</comment>
<proteinExistence type="predicted"/>
<evidence type="ECO:0000313" key="2">
    <source>
        <dbReference type="Proteomes" id="UP000028534"/>
    </source>
</evidence>
<dbReference type="Proteomes" id="UP000028534">
    <property type="component" value="Unassembled WGS sequence"/>
</dbReference>
<name>A0A084EGQ5_SPHYA</name>
<gene>
    <name evidence="1" type="ORF">CP98_03645</name>
</gene>
<dbReference type="AlphaFoldDB" id="A0A084EGQ5"/>
<dbReference type="PATRIC" id="fig|13690.10.peg.3733"/>
<accession>A0A084EGQ5</accession>
<dbReference type="EMBL" id="JGVR01000024">
    <property type="protein sequence ID" value="KEZ17147.1"/>
    <property type="molecule type" value="Genomic_DNA"/>
</dbReference>
<organism evidence="1 2">
    <name type="scientific">Sphingobium yanoikuyae</name>
    <name type="common">Sphingomonas yanoikuyae</name>
    <dbReference type="NCBI Taxonomy" id="13690"/>
    <lineage>
        <taxon>Bacteria</taxon>
        <taxon>Pseudomonadati</taxon>
        <taxon>Pseudomonadota</taxon>
        <taxon>Alphaproteobacteria</taxon>
        <taxon>Sphingomonadales</taxon>
        <taxon>Sphingomonadaceae</taxon>
        <taxon>Sphingobium</taxon>
    </lineage>
</organism>